<organism evidence="1 2">
    <name type="scientific">Achromobacter seleniivolatilans</name>
    <dbReference type="NCBI Taxonomy" id="3047478"/>
    <lineage>
        <taxon>Bacteria</taxon>
        <taxon>Pseudomonadati</taxon>
        <taxon>Pseudomonadota</taxon>
        <taxon>Betaproteobacteria</taxon>
        <taxon>Burkholderiales</taxon>
        <taxon>Alcaligenaceae</taxon>
        <taxon>Achromobacter</taxon>
    </lineage>
</organism>
<evidence type="ECO:0000313" key="1">
    <source>
        <dbReference type="EMBL" id="WMD22080.1"/>
    </source>
</evidence>
<evidence type="ECO:0000313" key="2">
    <source>
        <dbReference type="Proteomes" id="UP001234798"/>
    </source>
</evidence>
<protein>
    <submittedName>
        <fullName evidence="1">Uncharacterized protein</fullName>
    </submittedName>
</protein>
<accession>A0ABY9M5U3</accession>
<dbReference type="Proteomes" id="UP001234798">
    <property type="component" value="Chromosome"/>
</dbReference>
<sequence length="157" mass="17438">MTAATIRPLADAIFAKPGAQVLEAYSALDCEPMQFASADALAAFIEEKIAAARGMAYFYVVYPDMLGRACRKTIHLKPDAVPGHTLRYTWEGWGLISVQVQAAGIRISANSETRANTWVPQYPEFDPPDTWNWRAVGSHVRRLQRVVKKSADTKNID</sequence>
<keyword evidence="2" id="KW-1185">Reference proteome</keyword>
<name>A0ABY9M5U3_9BURK</name>
<reference evidence="1 2" key="1">
    <citation type="submission" date="2023-08" db="EMBL/GenBank/DDBJ databases">
        <title>Achromobacter seleniivolatilans sp. nov., isolated from seleniferous soil.</title>
        <authorList>
            <person name="Zhang S."/>
            <person name="Li K."/>
            <person name="Peng J."/>
            <person name="Zhao Q."/>
            <person name="Wang H."/>
            <person name="Guo Y."/>
        </authorList>
    </citation>
    <scope>NUCLEOTIDE SEQUENCE [LARGE SCALE GENOMIC DNA]</scope>
    <source>
        <strain evidence="1 2">R39</strain>
    </source>
</reference>
<proteinExistence type="predicted"/>
<dbReference type="EMBL" id="CP132976">
    <property type="protein sequence ID" value="WMD22080.1"/>
    <property type="molecule type" value="Genomic_DNA"/>
</dbReference>
<dbReference type="RefSeq" id="WP_306946541.1">
    <property type="nucleotide sequence ID" value="NZ_CP132976.1"/>
</dbReference>
<gene>
    <name evidence="1" type="ORF">RAS12_06820</name>
</gene>